<feature type="transmembrane region" description="Helical" evidence="7">
    <location>
        <begin position="379"/>
        <end position="401"/>
    </location>
</feature>
<feature type="transmembrane region" description="Helical" evidence="7">
    <location>
        <begin position="41"/>
        <end position="61"/>
    </location>
</feature>
<feature type="transmembrane region" description="Helical" evidence="7">
    <location>
        <begin position="215"/>
        <end position="235"/>
    </location>
</feature>
<keyword evidence="4 7" id="KW-1133">Transmembrane helix</keyword>
<feature type="transmembrane region" description="Helical" evidence="7">
    <location>
        <begin position="292"/>
        <end position="312"/>
    </location>
</feature>
<dbReference type="SUPFAM" id="SSF103473">
    <property type="entry name" value="MFS general substrate transporter"/>
    <property type="match status" value="1"/>
</dbReference>
<evidence type="ECO:0000256" key="3">
    <source>
        <dbReference type="ARBA" id="ARBA00022692"/>
    </source>
</evidence>
<feature type="transmembrane region" description="Helical" evidence="7">
    <location>
        <begin position="255"/>
        <end position="272"/>
    </location>
</feature>
<keyword evidence="2" id="KW-1003">Cell membrane</keyword>
<dbReference type="Pfam" id="PF07690">
    <property type="entry name" value="MFS_1"/>
    <property type="match status" value="1"/>
</dbReference>
<keyword evidence="3 7" id="KW-0812">Transmembrane</keyword>
<evidence type="ECO:0000313" key="8">
    <source>
        <dbReference type="EMBL" id="MDT0544972.1"/>
    </source>
</evidence>
<keyword evidence="9" id="KW-1185">Reference proteome</keyword>
<dbReference type="InterPro" id="IPR036259">
    <property type="entry name" value="MFS_trans_sf"/>
</dbReference>
<evidence type="ECO:0000256" key="6">
    <source>
        <dbReference type="SAM" id="MobiDB-lite"/>
    </source>
</evidence>
<keyword evidence="5 7" id="KW-0472">Membrane</keyword>
<dbReference type="Gene3D" id="1.20.1250.20">
    <property type="entry name" value="MFS general substrate transporter like domains"/>
    <property type="match status" value="1"/>
</dbReference>
<feature type="compositionally biased region" description="Basic and acidic residues" evidence="6">
    <location>
        <begin position="420"/>
        <end position="433"/>
    </location>
</feature>
<reference evidence="8" key="1">
    <citation type="submission" date="2024-05" db="EMBL/GenBank/DDBJ databases">
        <title>30 novel species of actinomycetes from the DSMZ collection.</title>
        <authorList>
            <person name="Nouioui I."/>
        </authorList>
    </citation>
    <scope>NUCLEOTIDE SEQUENCE</scope>
    <source>
        <strain evidence="8">DSM 41529</strain>
    </source>
</reference>
<dbReference type="CDD" id="cd06173">
    <property type="entry name" value="MFS_MefA_like"/>
    <property type="match status" value="1"/>
</dbReference>
<dbReference type="Proteomes" id="UP001180754">
    <property type="component" value="Unassembled WGS sequence"/>
</dbReference>
<accession>A0ABU2XGA8</accession>
<evidence type="ECO:0000256" key="7">
    <source>
        <dbReference type="SAM" id="Phobius"/>
    </source>
</evidence>
<feature type="transmembrane region" description="Helical" evidence="7">
    <location>
        <begin position="153"/>
        <end position="178"/>
    </location>
</feature>
<organism evidence="8 9">
    <name type="scientific">Streptomyces lonegramiae</name>
    <dbReference type="NCBI Taxonomy" id="3075524"/>
    <lineage>
        <taxon>Bacteria</taxon>
        <taxon>Bacillati</taxon>
        <taxon>Actinomycetota</taxon>
        <taxon>Actinomycetes</taxon>
        <taxon>Kitasatosporales</taxon>
        <taxon>Streptomycetaceae</taxon>
        <taxon>Streptomyces</taxon>
    </lineage>
</organism>
<sequence length="433" mass="44990">MRYIRFLALGAACSAYGSYVNMVALSLFSYAVTGTALGTGLFMALRLSASVLGGSVAALLARRLDRKVLMMTADLTQATGLFTLLLAPDGARGYLLYGLAVVTGLCATVSSVSLRSAVPDIAGQELRVPANALLATSRSMAMVAGFASAGPVVAWLGFTGAIAIDACTFLVSAANLALLPLRIRPTAGATGSDGGPDGDKAAGQGGAPERRTARWLFSLTPLLLFMVSIRGLDAFGSSSHNVGLPVYSSELDEAHPASFISFFWATWALGNIATQRVVAYRAKRSGRALGEWAFALGTVVMSATFVLGFAGLPMPLTVAIVFLAGMADGLSEIAYTSRLQTVPDDQRTRVFGISATVESVGFGSGMVISAALMERMSPFGVVGVMHGVALAVGVVFMFFLVRIGRAARERSAAQDGATSVEDRTLAEEGRGAR</sequence>
<evidence type="ECO:0000256" key="4">
    <source>
        <dbReference type="ARBA" id="ARBA00022989"/>
    </source>
</evidence>
<dbReference type="RefSeq" id="WP_311725435.1">
    <property type="nucleotide sequence ID" value="NZ_JAVRFD010000009.1"/>
</dbReference>
<gene>
    <name evidence="8" type="ORF">RND15_20000</name>
</gene>
<comment type="caution">
    <text evidence="8">The sequence shown here is derived from an EMBL/GenBank/DDBJ whole genome shotgun (WGS) entry which is preliminary data.</text>
</comment>
<evidence type="ECO:0000256" key="1">
    <source>
        <dbReference type="ARBA" id="ARBA00004651"/>
    </source>
</evidence>
<feature type="transmembrane region" description="Helical" evidence="7">
    <location>
        <begin position="318"/>
        <end position="338"/>
    </location>
</feature>
<evidence type="ECO:0000256" key="2">
    <source>
        <dbReference type="ARBA" id="ARBA00022475"/>
    </source>
</evidence>
<dbReference type="EMBL" id="JAVRFD010000009">
    <property type="protein sequence ID" value="MDT0544972.1"/>
    <property type="molecule type" value="Genomic_DNA"/>
</dbReference>
<dbReference type="PANTHER" id="PTHR23513">
    <property type="entry name" value="INTEGRAL MEMBRANE EFFLUX PROTEIN-RELATED"/>
    <property type="match status" value="1"/>
</dbReference>
<protein>
    <submittedName>
        <fullName evidence="8">MFS transporter</fullName>
    </submittedName>
</protein>
<dbReference type="PANTHER" id="PTHR23513:SF11">
    <property type="entry name" value="STAPHYLOFERRIN A TRANSPORTER"/>
    <property type="match status" value="1"/>
</dbReference>
<dbReference type="InterPro" id="IPR011701">
    <property type="entry name" value="MFS"/>
</dbReference>
<feature type="region of interest" description="Disordered" evidence="6">
    <location>
        <begin position="412"/>
        <end position="433"/>
    </location>
</feature>
<evidence type="ECO:0000256" key="5">
    <source>
        <dbReference type="ARBA" id="ARBA00023136"/>
    </source>
</evidence>
<comment type="subcellular location">
    <subcellularLocation>
        <location evidence="1">Cell membrane</location>
        <topology evidence="1">Multi-pass membrane protein</topology>
    </subcellularLocation>
</comment>
<evidence type="ECO:0000313" key="9">
    <source>
        <dbReference type="Proteomes" id="UP001180754"/>
    </source>
</evidence>
<name>A0ABU2XGA8_9ACTN</name>
<feature type="transmembrane region" description="Helical" evidence="7">
    <location>
        <begin position="350"/>
        <end position="373"/>
    </location>
</feature>
<proteinExistence type="predicted"/>
<feature type="transmembrane region" description="Helical" evidence="7">
    <location>
        <begin position="94"/>
        <end position="114"/>
    </location>
</feature>